<evidence type="ECO:0000259" key="3">
    <source>
        <dbReference type="Pfam" id="PF25324"/>
    </source>
</evidence>
<feature type="domain" description="HNH nuclease" evidence="2">
    <location>
        <begin position="142"/>
        <end position="219"/>
    </location>
</feature>
<dbReference type="EMBL" id="ML994632">
    <property type="protein sequence ID" value="KAF2185832.1"/>
    <property type="molecule type" value="Genomic_DNA"/>
</dbReference>
<dbReference type="Proteomes" id="UP000800200">
    <property type="component" value="Unassembled WGS sequence"/>
</dbReference>
<organism evidence="4 5">
    <name type="scientific">Zopfia rhizophila CBS 207.26</name>
    <dbReference type="NCBI Taxonomy" id="1314779"/>
    <lineage>
        <taxon>Eukaryota</taxon>
        <taxon>Fungi</taxon>
        <taxon>Dikarya</taxon>
        <taxon>Ascomycota</taxon>
        <taxon>Pezizomycotina</taxon>
        <taxon>Dothideomycetes</taxon>
        <taxon>Dothideomycetes incertae sedis</taxon>
        <taxon>Zopfiaceae</taxon>
        <taxon>Zopfia</taxon>
    </lineage>
</organism>
<dbReference type="InterPro" id="IPR003615">
    <property type="entry name" value="HNH_nuc"/>
</dbReference>
<reference evidence="4" key="1">
    <citation type="journal article" date="2020" name="Stud. Mycol.">
        <title>101 Dothideomycetes genomes: a test case for predicting lifestyles and emergence of pathogens.</title>
        <authorList>
            <person name="Haridas S."/>
            <person name="Albert R."/>
            <person name="Binder M."/>
            <person name="Bloem J."/>
            <person name="Labutti K."/>
            <person name="Salamov A."/>
            <person name="Andreopoulos B."/>
            <person name="Baker S."/>
            <person name="Barry K."/>
            <person name="Bills G."/>
            <person name="Bluhm B."/>
            <person name="Cannon C."/>
            <person name="Castanera R."/>
            <person name="Culley D."/>
            <person name="Daum C."/>
            <person name="Ezra D."/>
            <person name="Gonzalez J."/>
            <person name="Henrissat B."/>
            <person name="Kuo A."/>
            <person name="Liang C."/>
            <person name="Lipzen A."/>
            <person name="Lutzoni F."/>
            <person name="Magnuson J."/>
            <person name="Mondo S."/>
            <person name="Nolan M."/>
            <person name="Ohm R."/>
            <person name="Pangilinan J."/>
            <person name="Park H.-J."/>
            <person name="Ramirez L."/>
            <person name="Alfaro M."/>
            <person name="Sun H."/>
            <person name="Tritt A."/>
            <person name="Yoshinaga Y."/>
            <person name="Zwiers L.-H."/>
            <person name="Turgeon B."/>
            <person name="Goodwin S."/>
            <person name="Spatafora J."/>
            <person name="Crous P."/>
            <person name="Grigoriev I."/>
        </authorList>
    </citation>
    <scope>NUCLEOTIDE SEQUENCE</scope>
    <source>
        <strain evidence="4">CBS 207.26</strain>
    </source>
</reference>
<protein>
    <recommendedName>
        <fullName evidence="6">HNH nuclease domain-containing protein</fullName>
    </recommendedName>
</protein>
<dbReference type="Pfam" id="PF25324">
    <property type="entry name" value="DUF7881"/>
    <property type="match status" value="1"/>
</dbReference>
<feature type="compositionally biased region" description="Low complexity" evidence="1">
    <location>
        <begin position="1"/>
        <end position="16"/>
    </location>
</feature>
<name>A0A6A6E507_9PEZI</name>
<accession>A0A6A6E507</accession>
<gene>
    <name evidence="4" type="ORF">K469DRAFT_707505</name>
</gene>
<keyword evidence="5" id="KW-1185">Reference proteome</keyword>
<evidence type="ECO:0008006" key="6">
    <source>
        <dbReference type="Google" id="ProtNLM"/>
    </source>
</evidence>
<proteinExistence type="predicted"/>
<dbReference type="OrthoDB" id="3900902at2759"/>
<dbReference type="AlphaFoldDB" id="A0A6A6E507"/>
<feature type="region of interest" description="Disordered" evidence="1">
    <location>
        <begin position="1"/>
        <end position="39"/>
    </location>
</feature>
<evidence type="ECO:0000259" key="2">
    <source>
        <dbReference type="Pfam" id="PF13391"/>
    </source>
</evidence>
<evidence type="ECO:0000313" key="4">
    <source>
        <dbReference type="EMBL" id="KAF2185832.1"/>
    </source>
</evidence>
<sequence>MSSASPKTSASSSETSNPLNQPQRPTMPPIDRSAGRNVHIYDPNDPDTVLGGLVLTSGVTNTNFYSMVEIFVIFSGTFFLRDGGETKIERDDYPLQPGKYYIFSDNSFHINNEPWLVRTISRASGTRVAAFTEAVRNRDRRCVITGAIVYTLDGFDFWTGFEAAHVFPLAYEGHWIDHDYGRWITIQPTKGGSINSVQNGLLLDSAVHQLFDAYDISINPDDNYKVVAFRPNSRVVGGQHLDPAYFARPDAPVDSLLRWHFRQAVLANMRGAGEPVFEHDFPPGSDIVGDILQGPKAGERMEFELFSRLGAQMQLFPMAGEH</sequence>
<dbReference type="InterPro" id="IPR057203">
    <property type="entry name" value="DUF7881"/>
</dbReference>
<feature type="domain" description="DUF7881" evidence="3">
    <location>
        <begin position="35"/>
        <end position="108"/>
    </location>
</feature>
<evidence type="ECO:0000256" key="1">
    <source>
        <dbReference type="SAM" id="MobiDB-lite"/>
    </source>
</evidence>
<evidence type="ECO:0000313" key="5">
    <source>
        <dbReference type="Proteomes" id="UP000800200"/>
    </source>
</evidence>
<dbReference type="Pfam" id="PF13391">
    <property type="entry name" value="HNH_2"/>
    <property type="match status" value="1"/>
</dbReference>